<gene>
    <name evidence="2" type="primary">ptsN</name>
    <name evidence="2" type="ORF">NSPWAT_1617</name>
</gene>
<dbReference type="CDD" id="cd00211">
    <property type="entry name" value="PTS_IIA_fru"/>
    <property type="match status" value="1"/>
</dbReference>
<dbReference type="InterPro" id="IPR051541">
    <property type="entry name" value="PTS_SugarTrans_NitroReg"/>
</dbReference>
<name>A0ABM9HDZ5_9BACT</name>
<dbReference type="Proteomes" id="UP001157733">
    <property type="component" value="Chromosome"/>
</dbReference>
<dbReference type="PROSITE" id="PS51094">
    <property type="entry name" value="PTS_EIIA_TYPE_2"/>
    <property type="match status" value="1"/>
</dbReference>
<dbReference type="InterPro" id="IPR002178">
    <property type="entry name" value="PTS_EIIA_type-2_dom"/>
</dbReference>
<protein>
    <submittedName>
        <fullName evidence="2">PTS IIA-like Nitrogen regulatory protein</fullName>
        <ecNumber evidence="2">2.7.1.-</ecNumber>
    </submittedName>
</protein>
<keyword evidence="3" id="KW-1185">Reference proteome</keyword>
<accession>A0ABM9HDZ5</accession>
<dbReference type="EMBL" id="OX336137">
    <property type="protein sequence ID" value="CAI2718476.1"/>
    <property type="molecule type" value="Genomic_DNA"/>
</dbReference>
<evidence type="ECO:0000259" key="1">
    <source>
        <dbReference type="PROSITE" id="PS51094"/>
    </source>
</evidence>
<dbReference type="GO" id="GO:0016740">
    <property type="term" value="F:transferase activity"/>
    <property type="evidence" value="ECO:0007669"/>
    <property type="project" value="UniProtKB-KW"/>
</dbReference>
<dbReference type="Gene3D" id="3.40.930.10">
    <property type="entry name" value="Mannitol-specific EII, Chain A"/>
    <property type="match status" value="1"/>
</dbReference>
<dbReference type="RefSeq" id="WP_282011372.1">
    <property type="nucleotide sequence ID" value="NZ_OX336137.1"/>
</dbReference>
<dbReference type="PANTHER" id="PTHR47738:SF1">
    <property type="entry name" value="NITROGEN REGULATORY PROTEIN"/>
    <property type="match status" value="1"/>
</dbReference>
<dbReference type="SUPFAM" id="SSF55804">
    <property type="entry name" value="Phoshotransferase/anion transport protein"/>
    <property type="match status" value="1"/>
</dbReference>
<dbReference type="InterPro" id="IPR016152">
    <property type="entry name" value="PTrfase/Anion_transptr"/>
</dbReference>
<dbReference type="EC" id="2.7.1.-" evidence="2"/>
<keyword evidence="2" id="KW-0808">Transferase</keyword>
<dbReference type="Pfam" id="PF00359">
    <property type="entry name" value="PTS_EIIA_2"/>
    <property type="match status" value="1"/>
</dbReference>
<reference evidence="2 3" key="1">
    <citation type="submission" date="2022-09" db="EMBL/GenBank/DDBJ databases">
        <authorList>
            <person name="Kop L."/>
        </authorList>
    </citation>
    <scope>NUCLEOTIDE SEQUENCE [LARGE SCALE GENOMIC DNA]</scope>
    <source>
        <strain evidence="2 3">347</strain>
    </source>
</reference>
<evidence type="ECO:0000313" key="3">
    <source>
        <dbReference type="Proteomes" id="UP001157733"/>
    </source>
</evidence>
<organism evidence="2 3">
    <name type="scientific">Nitrospina watsonii</name>
    <dbReference type="NCBI Taxonomy" id="1323948"/>
    <lineage>
        <taxon>Bacteria</taxon>
        <taxon>Pseudomonadati</taxon>
        <taxon>Nitrospinota/Tectimicrobiota group</taxon>
        <taxon>Nitrospinota</taxon>
        <taxon>Nitrospinia</taxon>
        <taxon>Nitrospinales</taxon>
        <taxon>Nitrospinaceae</taxon>
        <taxon>Nitrospina</taxon>
    </lineage>
</organism>
<dbReference type="PROSITE" id="PS00372">
    <property type="entry name" value="PTS_EIIA_TYPE_2_HIS"/>
    <property type="match status" value="1"/>
</dbReference>
<dbReference type="PANTHER" id="PTHR47738">
    <property type="entry name" value="PTS SYSTEM FRUCTOSE-LIKE EIIA COMPONENT-RELATED"/>
    <property type="match status" value="1"/>
</dbReference>
<sequence>MKISEIIKEDCVIANLSASDKPGILAELVEFLDKKGVVNDKQSLNNALLEREKLGSTGIGENVALPHAKMEGLESIVAVFARSIDGIDFDALDQKPVHYICLLLAPASSTGLHLKALAKIARLLKIESLREDILKAQDETEIYSLIVEEDAKFI</sequence>
<evidence type="ECO:0000313" key="2">
    <source>
        <dbReference type="EMBL" id="CAI2718476.1"/>
    </source>
</evidence>
<feature type="domain" description="PTS EIIA type-2" evidence="1">
    <location>
        <begin position="5"/>
        <end position="149"/>
    </location>
</feature>
<proteinExistence type="predicted"/>